<evidence type="ECO:0000313" key="2">
    <source>
        <dbReference type="Proteomes" id="UP001556367"/>
    </source>
</evidence>
<evidence type="ECO:0000313" key="1">
    <source>
        <dbReference type="EMBL" id="KAL0945144.1"/>
    </source>
</evidence>
<reference evidence="2" key="1">
    <citation type="submission" date="2024-06" db="EMBL/GenBank/DDBJ databases">
        <title>Multi-omics analyses provide insights into the biosynthesis of the anticancer antibiotic pleurotin in Hohenbuehelia grisea.</title>
        <authorList>
            <person name="Weaver J.A."/>
            <person name="Alberti F."/>
        </authorList>
    </citation>
    <scope>NUCLEOTIDE SEQUENCE [LARGE SCALE GENOMIC DNA]</scope>
    <source>
        <strain evidence="2">T-177</strain>
    </source>
</reference>
<proteinExistence type="predicted"/>
<gene>
    <name evidence="1" type="ORF">HGRIS_004297</name>
</gene>
<dbReference type="EMBL" id="JASNQZ010000019">
    <property type="protein sequence ID" value="KAL0945144.1"/>
    <property type="molecule type" value="Genomic_DNA"/>
</dbReference>
<protein>
    <submittedName>
        <fullName evidence="1">Uncharacterized protein</fullName>
    </submittedName>
</protein>
<accession>A0ABR3IPE1</accession>
<sequence length="201" mass="21867">MPDVEGQDPAIVRSAVEYAEDDSSDAGLPSKEESIITLLSDADGSSGFDSSASLHMTICRALGLSVSKAIHERLTSLTNKPPSSEPLFPFEEGLAKAFSKIGRKIAEVRVFIPPDIVDCPNTLADRKNRADAGDLKNIQFFLGIHDDLTEEVTDYIHSLILKAIRVPPPSIQGATLVCQARSHPHQDSSKLRLRHGHHPNL</sequence>
<organism evidence="1 2">
    <name type="scientific">Hohenbuehelia grisea</name>
    <dbReference type="NCBI Taxonomy" id="104357"/>
    <lineage>
        <taxon>Eukaryota</taxon>
        <taxon>Fungi</taxon>
        <taxon>Dikarya</taxon>
        <taxon>Basidiomycota</taxon>
        <taxon>Agaricomycotina</taxon>
        <taxon>Agaricomycetes</taxon>
        <taxon>Agaricomycetidae</taxon>
        <taxon>Agaricales</taxon>
        <taxon>Pleurotineae</taxon>
        <taxon>Pleurotaceae</taxon>
        <taxon>Hohenbuehelia</taxon>
    </lineage>
</organism>
<name>A0ABR3IPE1_9AGAR</name>
<comment type="caution">
    <text evidence="1">The sequence shown here is derived from an EMBL/GenBank/DDBJ whole genome shotgun (WGS) entry which is preliminary data.</text>
</comment>
<dbReference type="Proteomes" id="UP001556367">
    <property type="component" value="Unassembled WGS sequence"/>
</dbReference>
<keyword evidence="2" id="KW-1185">Reference proteome</keyword>